<dbReference type="OrthoDB" id="462297at2"/>
<organism evidence="1">
    <name type="scientific">Cyanothece sp. (strain PCC 7425 / ATCC 29141)</name>
    <dbReference type="NCBI Taxonomy" id="395961"/>
    <lineage>
        <taxon>Bacteria</taxon>
        <taxon>Bacillati</taxon>
        <taxon>Cyanobacteriota</taxon>
        <taxon>Cyanophyceae</taxon>
        <taxon>Gomontiellales</taxon>
        <taxon>Cyanothecaceae</taxon>
        <taxon>Cyanothece</taxon>
    </lineage>
</organism>
<evidence type="ECO:0000313" key="1">
    <source>
        <dbReference type="EMBL" id="ACL46625.1"/>
    </source>
</evidence>
<dbReference type="EMBL" id="CP001344">
    <property type="protein sequence ID" value="ACL46625.1"/>
    <property type="molecule type" value="Genomic_DNA"/>
</dbReference>
<proteinExistence type="predicted"/>
<dbReference type="eggNOG" id="ENOG5032UZ3">
    <property type="taxonomic scope" value="Bacteria"/>
</dbReference>
<dbReference type="AlphaFoldDB" id="B8HYH1"/>
<dbReference type="KEGG" id="cyn:Cyan7425_4312"/>
<gene>
    <name evidence="1" type="ordered locus">Cyan7425_4312</name>
</gene>
<sequence>MDKNTFENIYNQIYDEIYPQAKTIKRGLLYKTIQIIFNEEESKTQNNTLVLCNSIGIKSSDNREHDYKTLEGLVEVIENEHPFIRDWKKLRPIADNISRMTNKPEEEKEMQEIKWIIVGACVLVGLYFCAQYIKKIQSRKSELKLAEQENKSPSYPSIPADLCLVVPGKIACDFRAGSSLSVKDVTYLIDNTSYFLCGRLEEIDPIEKKLTLADEYVSPDSEQKVYIRINISSNAQDLVNKKTIYILKRDLPTMASFTLKKIACLRSLRGFEAFNRI</sequence>
<reference evidence="1" key="1">
    <citation type="submission" date="2009-01" db="EMBL/GenBank/DDBJ databases">
        <title>Complete sequence of chromosome Cyanothece sp. PCC 7425.</title>
        <authorList>
            <consortium name="US DOE Joint Genome Institute"/>
            <person name="Lucas S."/>
            <person name="Copeland A."/>
            <person name="Lapidus A."/>
            <person name="Glavina del Rio T."/>
            <person name="Dalin E."/>
            <person name="Tice H."/>
            <person name="Bruce D."/>
            <person name="Goodwin L."/>
            <person name="Pitluck S."/>
            <person name="Sims D."/>
            <person name="Meineke L."/>
            <person name="Brettin T."/>
            <person name="Detter J.C."/>
            <person name="Han C."/>
            <person name="Larimer F."/>
            <person name="Land M."/>
            <person name="Hauser L."/>
            <person name="Kyrpides N."/>
            <person name="Ovchinnikova G."/>
            <person name="Liberton M."/>
            <person name="Stoeckel J."/>
            <person name="Banerjee A."/>
            <person name="Singh A."/>
            <person name="Page L."/>
            <person name="Sato H."/>
            <person name="Zhao L."/>
            <person name="Sherman L."/>
            <person name="Pakrasi H."/>
            <person name="Richardson P."/>
        </authorList>
    </citation>
    <scope>NUCLEOTIDE SEQUENCE</scope>
    <source>
        <strain evidence="1">PCC 7425</strain>
    </source>
</reference>
<accession>B8HYH1</accession>
<name>B8HYH1_CYAP4</name>
<protein>
    <submittedName>
        <fullName evidence="1">Uncharacterized protein</fullName>
    </submittedName>
</protein>
<dbReference type="STRING" id="395961.Cyan7425_4312"/>
<dbReference type="HOGENOM" id="CLU_1072488_0_0_3"/>